<dbReference type="eggNOG" id="KOG1091">
    <property type="taxonomic scope" value="Eukaryota"/>
</dbReference>
<keyword evidence="1" id="KW-0343">GTPase activation</keyword>
<dbReference type="GO" id="GO:0005096">
    <property type="term" value="F:GTPase activator activity"/>
    <property type="evidence" value="ECO:0007669"/>
    <property type="project" value="UniProtKB-KW"/>
</dbReference>
<feature type="compositionally biased region" description="Polar residues" evidence="2">
    <location>
        <begin position="396"/>
        <end position="420"/>
    </location>
</feature>
<dbReference type="PANTHER" id="PTHR22957">
    <property type="entry name" value="TBC1 DOMAIN FAMILY MEMBER GTPASE-ACTIVATING PROTEIN"/>
    <property type="match status" value="1"/>
</dbReference>
<dbReference type="HOGENOM" id="CLU_017119_0_0_1"/>
<dbReference type="SUPFAM" id="SSF47923">
    <property type="entry name" value="Ypt/Rab-GAP domain of gyp1p"/>
    <property type="match status" value="1"/>
</dbReference>
<dbReference type="FunFam" id="1.10.8.270:FF:000031">
    <property type="entry name" value="TBC1 domain family member 5"/>
    <property type="match status" value="1"/>
</dbReference>
<dbReference type="AlphaFoldDB" id="K1VGY8"/>
<proteinExistence type="predicted"/>
<feature type="domain" description="Rab-GAP TBC" evidence="3">
    <location>
        <begin position="119"/>
        <end position="315"/>
    </location>
</feature>
<feature type="compositionally biased region" description="Polar residues" evidence="2">
    <location>
        <begin position="633"/>
        <end position="654"/>
    </location>
</feature>
<feature type="region of interest" description="Disordered" evidence="2">
    <location>
        <begin position="614"/>
        <end position="734"/>
    </location>
</feature>
<sequence>MSHHDTWVRPKSDDISLFSDPLLSLANLKALAAGPGLGHAGDDGGIILRSVYWRFYHGLLPPPTSLDLFPPALVAARRDYDELRKRYLIAPDGRWAADCSGGDGYEPSSGSGEVFDPLSTEDDSPWKAWFAHLELRATIRQDVDRTFPDMPYFQDEGVRRSLTTMLFLFAVLNPDVGYRQGMHELLAVCYMTVDRDSLVNDMPPRSPRPSSVVNMDEALATTLDRVYVEHDAFALFQEIMRSAKAFYEWRTEEGPLVSVTDFVAADYPVVLTNLLHYPSPSPSYPFNPGLILQQAQRLRDDTSAASGVEVMLQNQELLGVRAGGSSTVDLSEPPASPGYSFFGRNTPSPGPNGRARARAGVQSLAQGLFERAQKAGLDKAILSTVTDLRNSLPDTSSYSFFSPANTDSGKASPYSTIPSSTAPLPPRPTITPHPSSDAESVRSLLNADRQMAEVRLAMVGMGKAMAEWLELVRSGDGSPDEIAHAYKGLDRVRDSLLGAAGCDVEDLVRDWTWNEGLDTHKAKSNSNTQTPLGSPRHRPQTDTTPIPSALLPKRGDSKPLLPEPPSARAESPEPAIIEEGLGAMGLSETKTKPPPPPVATLPTAPAVHQPTLQLSTRNDTPSATLPRVPVPAHSSTHSTPSIQVSPRPASQATVPSPEVRLHRVTSREASRSITPSPSSATHSPSPPLDPLGGLGVSESAKVERRRSGIRMRPTSSSSGFSAVEVGVDPLGAGV</sequence>
<dbReference type="InterPro" id="IPR000195">
    <property type="entry name" value="Rab-GAP-TBC_dom"/>
</dbReference>
<name>K1VGY8_TRIAC</name>
<evidence type="ECO:0000313" key="4">
    <source>
        <dbReference type="EMBL" id="EKD00076.1"/>
    </source>
</evidence>
<organism evidence="4 5">
    <name type="scientific">Trichosporon asahii var. asahii (strain CBS 8904)</name>
    <name type="common">Yeast</name>
    <dbReference type="NCBI Taxonomy" id="1220162"/>
    <lineage>
        <taxon>Eukaryota</taxon>
        <taxon>Fungi</taxon>
        <taxon>Dikarya</taxon>
        <taxon>Basidiomycota</taxon>
        <taxon>Agaricomycotina</taxon>
        <taxon>Tremellomycetes</taxon>
        <taxon>Trichosporonales</taxon>
        <taxon>Trichosporonaceae</taxon>
        <taxon>Trichosporon</taxon>
    </lineage>
</organism>
<dbReference type="SMART" id="SM00164">
    <property type="entry name" value="TBC"/>
    <property type="match status" value="1"/>
</dbReference>
<feature type="region of interest" description="Disordered" evidence="2">
    <location>
        <begin position="518"/>
        <end position="573"/>
    </location>
</feature>
<feature type="region of interest" description="Disordered" evidence="2">
    <location>
        <begin position="396"/>
        <end position="442"/>
    </location>
</feature>
<dbReference type="PANTHER" id="PTHR22957:SF337">
    <property type="entry name" value="TBC1 DOMAIN FAMILY MEMBER 5"/>
    <property type="match status" value="1"/>
</dbReference>
<keyword evidence="5" id="KW-1185">Reference proteome</keyword>
<feature type="region of interest" description="Disordered" evidence="2">
    <location>
        <begin position="324"/>
        <end position="359"/>
    </location>
</feature>
<protein>
    <recommendedName>
        <fullName evidence="3">Rab-GAP TBC domain-containing protein</fullName>
    </recommendedName>
</protein>
<feature type="compositionally biased region" description="Basic and acidic residues" evidence="2">
    <location>
        <begin position="659"/>
        <end position="670"/>
    </location>
</feature>
<evidence type="ECO:0000313" key="5">
    <source>
        <dbReference type="Proteomes" id="UP000006757"/>
    </source>
</evidence>
<dbReference type="STRING" id="1220162.K1VGY8"/>
<comment type="caution">
    <text evidence="4">The sequence shown here is derived from an EMBL/GenBank/DDBJ whole genome shotgun (WGS) entry which is preliminary data.</text>
</comment>
<dbReference type="EMBL" id="AMBO01000350">
    <property type="protein sequence ID" value="EKD00076.1"/>
    <property type="molecule type" value="Genomic_DNA"/>
</dbReference>
<evidence type="ECO:0000256" key="1">
    <source>
        <dbReference type="ARBA" id="ARBA00022468"/>
    </source>
</evidence>
<dbReference type="Pfam" id="PF00566">
    <property type="entry name" value="RabGAP-TBC"/>
    <property type="match status" value="1"/>
</dbReference>
<dbReference type="OMA" id="WFAHLEL"/>
<dbReference type="InParanoid" id="K1VGY8"/>
<evidence type="ECO:0000259" key="3">
    <source>
        <dbReference type="PROSITE" id="PS50086"/>
    </source>
</evidence>
<gene>
    <name evidence="4" type="ORF">A1Q2_05600</name>
</gene>
<dbReference type="OrthoDB" id="27140at2759"/>
<feature type="compositionally biased region" description="Polar residues" evidence="2">
    <location>
        <begin position="614"/>
        <end position="623"/>
    </location>
</feature>
<dbReference type="InterPro" id="IPR035969">
    <property type="entry name" value="Rab-GAP_TBC_sf"/>
</dbReference>
<dbReference type="Gene3D" id="1.10.8.270">
    <property type="entry name" value="putative rabgap domain of human tbc1 domain family member 14 like domains"/>
    <property type="match status" value="1"/>
</dbReference>
<dbReference type="Proteomes" id="UP000006757">
    <property type="component" value="Unassembled WGS sequence"/>
</dbReference>
<evidence type="ECO:0000256" key="2">
    <source>
        <dbReference type="SAM" id="MobiDB-lite"/>
    </source>
</evidence>
<dbReference type="PROSITE" id="PS50086">
    <property type="entry name" value="TBC_RABGAP"/>
    <property type="match status" value="1"/>
</dbReference>
<reference evidence="4 5" key="1">
    <citation type="journal article" date="2012" name="Eukaryot. Cell">
        <title>Genome sequence of the Trichosporon asahii environmental strain CBS 8904.</title>
        <authorList>
            <person name="Yang R.Y."/>
            <person name="Li H.T."/>
            <person name="Zhu H."/>
            <person name="Zhou G.P."/>
            <person name="Wang M."/>
            <person name="Wang L."/>
        </authorList>
    </citation>
    <scope>NUCLEOTIDE SEQUENCE [LARGE SCALE GENOMIC DNA]</scope>
    <source>
        <strain evidence="4 5">CBS 8904</strain>
    </source>
</reference>
<accession>K1VGY8</accession>